<sequence length="403" mass="46302">MKRSGRAEIGAAGSMKFSSKSVFLLLVSLLSTFEFGALTEFEEWVTVCQKMIDKIEKAPIIRDDTVNCKDQGATVDALQKLKEELNSLQKKVNDFMAGKSMPRNLFERLERPIENAKAYFKQLKKGVDDFGWETDQKYLDNLVPRIRSQILGLRAEFGTLAMEFQLKLIDQKDWRGGQDKADFEAKLHQILAFLKHNKTHCAEEPFEHAKAKIANFNEQEANEKLQNLVKMLILEANLSILENELVAKTHAFQHPQIDVSGFINFALQCHSELKRIKSVVADLPNDLEHQEFLKKLDAFPERAQEITQQLKLNILKELDELKHKISSTFNGVTDRQAVELCDEVMAVIRDICLPRLEIYMQIRRIKEVNESTICGTIFGKERIIELNDVVVVERQRQKVRSAD</sequence>
<keyword evidence="1" id="KW-0175">Coiled coil</keyword>
<name>A0A914HPL3_GLORO</name>
<feature type="coiled-coil region" evidence="1">
    <location>
        <begin position="71"/>
        <end position="98"/>
    </location>
</feature>
<feature type="chain" id="PRO_5037962148" evidence="2">
    <location>
        <begin position="39"/>
        <end position="403"/>
    </location>
</feature>
<keyword evidence="3" id="KW-1185">Reference proteome</keyword>
<evidence type="ECO:0000313" key="4">
    <source>
        <dbReference type="WBParaSite" id="Gr19_v10_g2533.t1"/>
    </source>
</evidence>
<dbReference type="WBParaSite" id="Gr19_v10_g2533.t1">
    <property type="protein sequence ID" value="Gr19_v10_g2533.t1"/>
    <property type="gene ID" value="Gr19_v10_g2533"/>
</dbReference>
<organism evidence="3 4">
    <name type="scientific">Globodera rostochiensis</name>
    <name type="common">Golden nematode worm</name>
    <name type="synonym">Heterodera rostochiensis</name>
    <dbReference type="NCBI Taxonomy" id="31243"/>
    <lineage>
        <taxon>Eukaryota</taxon>
        <taxon>Metazoa</taxon>
        <taxon>Ecdysozoa</taxon>
        <taxon>Nematoda</taxon>
        <taxon>Chromadorea</taxon>
        <taxon>Rhabditida</taxon>
        <taxon>Tylenchina</taxon>
        <taxon>Tylenchomorpha</taxon>
        <taxon>Tylenchoidea</taxon>
        <taxon>Heteroderidae</taxon>
        <taxon>Heteroderinae</taxon>
        <taxon>Globodera</taxon>
    </lineage>
</organism>
<reference evidence="4" key="1">
    <citation type="submission" date="2022-11" db="UniProtKB">
        <authorList>
            <consortium name="WormBaseParasite"/>
        </authorList>
    </citation>
    <scope>IDENTIFICATION</scope>
</reference>
<accession>A0A914HPL3</accession>
<proteinExistence type="predicted"/>
<evidence type="ECO:0000256" key="2">
    <source>
        <dbReference type="SAM" id="SignalP"/>
    </source>
</evidence>
<evidence type="ECO:0000313" key="3">
    <source>
        <dbReference type="Proteomes" id="UP000887572"/>
    </source>
</evidence>
<dbReference type="Proteomes" id="UP000887572">
    <property type="component" value="Unplaced"/>
</dbReference>
<keyword evidence="2" id="KW-0732">Signal</keyword>
<protein>
    <submittedName>
        <fullName evidence="4">Secreted protein</fullName>
    </submittedName>
</protein>
<feature type="signal peptide" evidence="2">
    <location>
        <begin position="1"/>
        <end position="38"/>
    </location>
</feature>
<dbReference type="AlphaFoldDB" id="A0A914HPL3"/>
<evidence type="ECO:0000256" key="1">
    <source>
        <dbReference type="SAM" id="Coils"/>
    </source>
</evidence>